<dbReference type="Proteomes" id="UP000637628">
    <property type="component" value="Unassembled WGS sequence"/>
</dbReference>
<evidence type="ECO:0000313" key="3">
    <source>
        <dbReference type="EMBL" id="GIE02689.1"/>
    </source>
</evidence>
<keyword evidence="4" id="KW-1185">Reference proteome</keyword>
<feature type="signal peptide" evidence="2">
    <location>
        <begin position="1"/>
        <end position="17"/>
    </location>
</feature>
<gene>
    <name evidence="3" type="ORF">Adu01nite_40390</name>
</gene>
<feature type="transmembrane region" description="Helical" evidence="1">
    <location>
        <begin position="180"/>
        <end position="197"/>
    </location>
</feature>
<keyword evidence="1" id="KW-0812">Transmembrane</keyword>
<sequence length="322" mass="33920">MVIVAGAVLAPATPAFAHGGDAPDATAYRTTITGISTPEKGLTVRTVEAGARLELTNKTGHSVEILGYSGEPYLDVRPDGTWENVNSPAAYINETRTGDNPVPASADPTAPPSWRRISGSTSVRWHDQRTHWLSSGLPPQAQADPSRAHRLRDWEVPLRVQVRTFTIAGTLDWEPPPKAWLWWSITALTGLTAFALLRRWPRSVRPVTLIAAMSPLAYAVSTTLDGAAPSLLLITVGLLAIGASYRHPPFFLALAGAVVALFAGFTQIGVFAAAVLPAAGPGWLIRAAVAVALAAGAALAFEGVLRLRAALPAPAARTMVVA</sequence>
<feature type="transmembrane region" description="Helical" evidence="1">
    <location>
        <begin position="227"/>
        <end position="245"/>
    </location>
</feature>
<comment type="caution">
    <text evidence="3">The sequence shown here is derived from an EMBL/GenBank/DDBJ whole genome shotgun (WGS) entry which is preliminary data.</text>
</comment>
<dbReference type="EMBL" id="BOML01000033">
    <property type="protein sequence ID" value="GIE02689.1"/>
    <property type="molecule type" value="Genomic_DNA"/>
</dbReference>
<organism evidence="3 4">
    <name type="scientific">Paractinoplanes durhamensis</name>
    <dbReference type="NCBI Taxonomy" id="113563"/>
    <lineage>
        <taxon>Bacteria</taxon>
        <taxon>Bacillati</taxon>
        <taxon>Actinomycetota</taxon>
        <taxon>Actinomycetes</taxon>
        <taxon>Micromonosporales</taxon>
        <taxon>Micromonosporaceae</taxon>
        <taxon>Paractinoplanes</taxon>
    </lineage>
</organism>
<evidence type="ECO:0000313" key="4">
    <source>
        <dbReference type="Proteomes" id="UP000637628"/>
    </source>
</evidence>
<keyword evidence="2" id="KW-0732">Signal</keyword>
<reference evidence="3 4" key="1">
    <citation type="submission" date="2021-01" db="EMBL/GenBank/DDBJ databases">
        <title>Whole genome shotgun sequence of Actinoplanes durhamensis NBRC 14914.</title>
        <authorList>
            <person name="Komaki H."/>
            <person name="Tamura T."/>
        </authorList>
    </citation>
    <scope>NUCLEOTIDE SEQUENCE [LARGE SCALE GENOMIC DNA]</scope>
    <source>
        <strain evidence="3 4">NBRC 14914</strain>
    </source>
</reference>
<keyword evidence="1" id="KW-0472">Membrane</keyword>
<keyword evidence="1" id="KW-1133">Transmembrane helix</keyword>
<name>A0ABQ3YYL8_9ACTN</name>
<proteinExistence type="predicted"/>
<evidence type="ECO:0000256" key="1">
    <source>
        <dbReference type="SAM" id="Phobius"/>
    </source>
</evidence>
<protein>
    <submittedName>
        <fullName evidence="3">Uncharacterized protein</fullName>
    </submittedName>
</protein>
<accession>A0ABQ3YYL8</accession>
<feature type="transmembrane region" description="Helical" evidence="1">
    <location>
        <begin position="252"/>
        <end position="277"/>
    </location>
</feature>
<feature type="transmembrane region" description="Helical" evidence="1">
    <location>
        <begin position="283"/>
        <end position="301"/>
    </location>
</feature>
<evidence type="ECO:0000256" key="2">
    <source>
        <dbReference type="SAM" id="SignalP"/>
    </source>
</evidence>
<feature type="chain" id="PRO_5045905030" evidence="2">
    <location>
        <begin position="18"/>
        <end position="322"/>
    </location>
</feature>